<dbReference type="GO" id="GO:0000981">
    <property type="term" value="F:DNA-binding transcription factor activity, RNA polymerase II-specific"/>
    <property type="evidence" value="ECO:0007669"/>
    <property type="project" value="TreeGrafter"/>
</dbReference>
<dbReference type="Proteomes" id="UP000250235">
    <property type="component" value="Unassembled WGS sequence"/>
</dbReference>
<dbReference type="InterPro" id="IPR036879">
    <property type="entry name" value="TF_MADSbox_sf"/>
</dbReference>
<keyword evidence="3" id="KW-0238">DNA-binding</keyword>
<feature type="region of interest" description="Disordered" evidence="6">
    <location>
        <begin position="292"/>
        <end position="327"/>
    </location>
</feature>
<dbReference type="GO" id="GO:0005634">
    <property type="term" value="C:nucleus"/>
    <property type="evidence" value="ECO:0007669"/>
    <property type="project" value="UniProtKB-SubCell"/>
</dbReference>
<evidence type="ECO:0000256" key="1">
    <source>
        <dbReference type="ARBA" id="ARBA00004123"/>
    </source>
</evidence>
<dbReference type="InterPro" id="IPR002100">
    <property type="entry name" value="TF_MADSbox"/>
</dbReference>
<dbReference type="OrthoDB" id="1274585at2759"/>
<feature type="compositionally biased region" description="Polar residues" evidence="6">
    <location>
        <begin position="310"/>
        <end position="321"/>
    </location>
</feature>
<gene>
    <name evidence="8" type="ORF">F511_00495</name>
</gene>
<evidence type="ECO:0000256" key="3">
    <source>
        <dbReference type="ARBA" id="ARBA00023125"/>
    </source>
</evidence>
<dbReference type="PANTHER" id="PTHR11945:SF776">
    <property type="entry name" value="AGAMOUS-LIKE 50-RELATED"/>
    <property type="match status" value="1"/>
</dbReference>
<dbReference type="EMBL" id="KV007458">
    <property type="protein sequence ID" value="KZV31691.1"/>
    <property type="molecule type" value="Genomic_DNA"/>
</dbReference>
<reference evidence="8 9" key="1">
    <citation type="journal article" date="2015" name="Proc. Natl. Acad. Sci. U.S.A.">
        <title>The resurrection genome of Boea hygrometrica: A blueprint for survival of dehydration.</title>
        <authorList>
            <person name="Xiao L."/>
            <person name="Yang G."/>
            <person name="Zhang L."/>
            <person name="Yang X."/>
            <person name="Zhao S."/>
            <person name="Ji Z."/>
            <person name="Zhou Q."/>
            <person name="Hu M."/>
            <person name="Wang Y."/>
            <person name="Chen M."/>
            <person name="Xu Y."/>
            <person name="Jin H."/>
            <person name="Xiao X."/>
            <person name="Hu G."/>
            <person name="Bao F."/>
            <person name="Hu Y."/>
            <person name="Wan P."/>
            <person name="Li L."/>
            <person name="Deng X."/>
            <person name="Kuang T."/>
            <person name="Xiang C."/>
            <person name="Zhu J.K."/>
            <person name="Oliver M.J."/>
            <person name="He Y."/>
        </authorList>
    </citation>
    <scope>NUCLEOTIDE SEQUENCE [LARGE SCALE GENOMIC DNA]</scope>
    <source>
        <strain evidence="9">cv. XS01</strain>
    </source>
</reference>
<sequence>MAEGRRQTRGRQRIPMQLIQNQDDLYATFSKRRLGIYKKATELCTLCDVDIGIILFSPTDVPYSFFHPRMESVVSRSMNPQQPQSDYDRIIDSHARGRVDAMNRELDRIIADREAERVRFQQAMDEIKTRTIWMRQSLDTLTKEQALMWRAWFVEFRDRVNHLIEKMKNEASGSGMPQQEAGQNVEGMVVPPPQGDFYYPGVQTPNDPHFGGGASSSHYYFPAPPPEGQNLFPQPFILPSQELNLGPPGSDPSYNPYYVPPMAPDFPAAGGGDVPGEFYIPFQPYDFSTAGFSGQFYPPPPLFDPAAGGASNQDEAGPSNQNDDDAN</sequence>
<evidence type="ECO:0000259" key="7">
    <source>
        <dbReference type="PROSITE" id="PS50066"/>
    </source>
</evidence>
<feature type="domain" description="MADS-box" evidence="7">
    <location>
        <begin position="9"/>
        <end position="69"/>
    </location>
</feature>
<dbReference type="PRINTS" id="PR00404">
    <property type="entry name" value="MADSDOMAIN"/>
</dbReference>
<keyword evidence="2" id="KW-0805">Transcription regulation</keyword>
<dbReference type="Gene3D" id="3.40.1810.10">
    <property type="entry name" value="Transcription factor, MADS-box"/>
    <property type="match status" value="1"/>
</dbReference>
<dbReference type="AlphaFoldDB" id="A0A2Z7BI82"/>
<evidence type="ECO:0000256" key="6">
    <source>
        <dbReference type="SAM" id="MobiDB-lite"/>
    </source>
</evidence>
<evidence type="ECO:0000313" key="8">
    <source>
        <dbReference type="EMBL" id="KZV31691.1"/>
    </source>
</evidence>
<comment type="subcellular location">
    <subcellularLocation>
        <location evidence="1">Nucleus</location>
    </subcellularLocation>
</comment>
<dbReference type="SUPFAM" id="SSF55455">
    <property type="entry name" value="SRF-like"/>
    <property type="match status" value="1"/>
</dbReference>
<accession>A0A2Z7BI82</accession>
<name>A0A2Z7BI82_9LAMI</name>
<keyword evidence="4" id="KW-0804">Transcription</keyword>
<organism evidence="8 9">
    <name type="scientific">Dorcoceras hygrometricum</name>
    <dbReference type="NCBI Taxonomy" id="472368"/>
    <lineage>
        <taxon>Eukaryota</taxon>
        <taxon>Viridiplantae</taxon>
        <taxon>Streptophyta</taxon>
        <taxon>Embryophyta</taxon>
        <taxon>Tracheophyta</taxon>
        <taxon>Spermatophyta</taxon>
        <taxon>Magnoliopsida</taxon>
        <taxon>eudicotyledons</taxon>
        <taxon>Gunneridae</taxon>
        <taxon>Pentapetalae</taxon>
        <taxon>asterids</taxon>
        <taxon>lamiids</taxon>
        <taxon>Lamiales</taxon>
        <taxon>Gesneriaceae</taxon>
        <taxon>Didymocarpoideae</taxon>
        <taxon>Trichosporeae</taxon>
        <taxon>Loxocarpinae</taxon>
        <taxon>Dorcoceras</taxon>
    </lineage>
</organism>
<dbReference type="GO" id="GO:0046983">
    <property type="term" value="F:protein dimerization activity"/>
    <property type="evidence" value="ECO:0007669"/>
    <property type="project" value="InterPro"/>
</dbReference>
<dbReference type="Pfam" id="PF00319">
    <property type="entry name" value="SRF-TF"/>
    <property type="match status" value="1"/>
</dbReference>
<evidence type="ECO:0000256" key="2">
    <source>
        <dbReference type="ARBA" id="ARBA00023015"/>
    </source>
</evidence>
<evidence type="ECO:0000256" key="5">
    <source>
        <dbReference type="ARBA" id="ARBA00023242"/>
    </source>
</evidence>
<dbReference type="PANTHER" id="PTHR11945">
    <property type="entry name" value="MADS BOX PROTEIN"/>
    <property type="match status" value="1"/>
</dbReference>
<keyword evidence="5" id="KW-0539">Nucleus</keyword>
<evidence type="ECO:0000256" key="4">
    <source>
        <dbReference type="ARBA" id="ARBA00023163"/>
    </source>
</evidence>
<dbReference type="PROSITE" id="PS50066">
    <property type="entry name" value="MADS_BOX_2"/>
    <property type="match status" value="1"/>
</dbReference>
<evidence type="ECO:0000313" key="9">
    <source>
        <dbReference type="Proteomes" id="UP000250235"/>
    </source>
</evidence>
<dbReference type="GO" id="GO:0000978">
    <property type="term" value="F:RNA polymerase II cis-regulatory region sequence-specific DNA binding"/>
    <property type="evidence" value="ECO:0007669"/>
    <property type="project" value="TreeGrafter"/>
</dbReference>
<dbReference type="SMART" id="SM00432">
    <property type="entry name" value="MADS"/>
    <property type="match status" value="1"/>
</dbReference>
<keyword evidence="9" id="KW-1185">Reference proteome</keyword>
<proteinExistence type="predicted"/>
<protein>
    <recommendedName>
        <fullName evidence="7">MADS-box domain-containing protein</fullName>
    </recommendedName>
</protein>